<accession>T1FJ84</accession>
<dbReference type="HOGENOM" id="CLU_1311321_0_0_1"/>
<dbReference type="Proteomes" id="UP000015101">
    <property type="component" value="Unassembled WGS sequence"/>
</dbReference>
<reference evidence="1 3" key="2">
    <citation type="journal article" date="2013" name="Nature">
        <title>Insights into bilaterian evolution from three spiralian genomes.</title>
        <authorList>
            <person name="Simakov O."/>
            <person name="Marletaz F."/>
            <person name="Cho S.J."/>
            <person name="Edsinger-Gonzales E."/>
            <person name="Havlak P."/>
            <person name="Hellsten U."/>
            <person name="Kuo D.H."/>
            <person name="Larsson T."/>
            <person name="Lv J."/>
            <person name="Arendt D."/>
            <person name="Savage R."/>
            <person name="Osoegawa K."/>
            <person name="de Jong P."/>
            <person name="Grimwood J."/>
            <person name="Chapman J.A."/>
            <person name="Shapiro H."/>
            <person name="Aerts A."/>
            <person name="Otillar R.P."/>
            <person name="Terry A.Y."/>
            <person name="Boore J.L."/>
            <person name="Grigoriev I.V."/>
            <person name="Lindberg D.R."/>
            <person name="Seaver E.C."/>
            <person name="Weisblat D.A."/>
            <person name="Putnam N.H."/>
            <person name="Rokhsar D.S."/>
        </authorList>
    </citation>
    <scope>NUCLEOTIDE SEQUENCE</scope>
</reference>
<evidence type="ECO:0000313" key="1">
    <source>
        <dbReference type="EMBL" id="ESO11464.1"/>
    </source>
</evidence>
<protein>
    <submittedName>
        <fullName evidence="1 2">Uncharacterized protein</fullName>
    </submittedName>
</protein>
<reference evidence="2" key="3">
    <citation type="submission" date="2015-06" db="UniProtKB">
        <authorList>
            <consortium name="EnsemblMetazoa"/>
        </authorList>
    </citation>
    <scope>IDENTIFICATION</scope>
</reference>
<reference evidence="3" key="1">
    <citation type="submission" date="2012-12" db="EMBL/GenBank/DDBJ databases">
        <authorList>
            <person name="Hellsten U."/>
            <person name="Grimwood J."/>
            <person name="Chapman J.A."/>
            <person name="Shapiro H."/>
            <person name="Aerts A."/>
            <person name="Otillar R.P."/>
            <person name="Terry A.Y."/>
            <person name="Boore J.L."/>
            <person name="Simakov O."/>
            <person name="Marletaz F."/>
            <person name="Cho S.-J."/>
            <person name="Edsinger-Gonzales E."/>
            <person name="Havlak P."/>
            <person name="Kuo D.-H."/>
            <person name="Larsson T."/>
            <person name="Lv J."/>
            <person name="Arendt D."/>
            <person name="Savage R."/>
            <person name="Osoegawa K."/>
            <person name="de Jong P."/>
            <person name="Lindberg D.R."/>
            <person name="Seaver E.C."/>
            <person name="Weisblat D.A."/>
            <person name="Putnam N.H."/>
            <person name="Grigoriev I.V."/>
            <person name="Rokhsar D.S."/>
        </authorList>
    </citation>
    <scope>NUCLEOTIDE SEQUENCE</scope>
</reference>
<dbReference type="EMBL" id="AMQM01008618">
    <property type="status" value="NOT_ANNOTATED_CDS"/>
    <property type="molecule type" value="Genomic_DNA"/>
</dbReference>
<sequence>MSTERLMTKMIKSGRDEAEVRSMSRQEIIDACLASELMRTELLTETSEPPQNVTETERWKFEKELEFKERQAAKELEFKERQAAKEFVEIDGKRQHVHANKIKQYYERMEQAMISSCTLIREKDVELGRITTFEKDYQNIYCQLDPRKLDHLSTLGKEEINTIISTQKQRFSPTMLKGLNKYKLKKLRFFGVLTKKLLNSKWARIFNDIR</sequence>
<dbReference type="GeneID" id="20208883"/>
<organism evidence="2 3">
    <name type="scientific">Helobdella robusta</name>
    <name type="common">Californian leech</name>
    <dbReference type="NCBI Taxonomy" id="6412"/>
    <lineage>
        <taxon>Eukaryota</taxon>
        <taxon>Metazoa</taxon>
        <taxon>Spiralia</taxon>
        <taxon>Lophotrochozoa</taxon>
        <taxon>Annelida</taxon>
        <taxon>Clitellata</taxon>
        <taxon>Hirudinea</taxon>
        <taxon>Rhynchobdellida</taxon>
        <taxon>Glossiphoniidae</taxon>
        <taxon>Helobdella</taxon>
    </lineage>
</organism>
<evidence type="ECO:0000313" key="2">
    <source>
        <dbReference type="EnsemblMetazoa" id="HelroP183159"/>
    </source>
</evidence>
<name>T1FJ84_HELRO</name>
<keyword evidence="3" id="KW-1185">Reference proteome</keyword>
<proteinExistence type="predicted"/>
<dbReference type="InParanoid" id="T1FJ84"/>
<dbReference type="RefSeq" id="XP_009010445.1">
    <property type="nucleotide sequence ID" value="XM_009012197.1"/>
</dbReference>
<dbReference type="KEGG" id="hro:HELRODRAFT_183159"/>
<dbReference type="CTD" id="20208883"/>
<dbReference type="EMBL" id="KB095813">
    <property type="protein sequence ID" value="ESO11464.1"/>
    <property type="molecule type" value="Genomic_DNA"/>
</dbReference>
<evidence type="ECO:0000313" key="3">
    <source>
        <dbReference type="Proteomes" id="UP000015101"/>
    </source>
</evidence>
<dbReference type="AlphaFoldDB" id="T1FJ84"/>
<gene>
    <name evidence="2" type="primary">20208883</name>
    <name evidence="1" type="ORF">HELRODRAFT_183159</name>
</gene>
<dbReference type="EnsemblMetazoa" id="HelroT183159">
    <property type="protein sequence ID" value="HelroP183159"/>
    <property type="gene ID" value="HelroG183159"/>
</dbReference>
<dbReference type="EMBL" id="AMQM01008617">
    <property type="status" value="NOT_ANNOTATED_CDS"/>
    <property type="molecule type" value="Genomic_DNA"/>
</dbReference>